<comment type="caution">
    <text evidence="1">The sequence shown here is derived from an EMBL/GenBank/DDBJ whole genome shotgun (WGS) entry which is preliminary data.</text>
</comment>
<dbReference type="InterPro" id="IPR035924">
    <property type="entry name" value="FlaG-like_sf"/>
</dbReference>
<name>A0A645CAN5_9ZZZZ</name>
<accession>A0A645CAN5</accession>
<dbReference type="EMBL" id="VSSQ01025689">
    <property type="protein sequence ID" value="MPM73993.1"/>
    <property type="molecule type" value="Genomic_DNA"/>
</dbReference>
<reference evidence="1" key="1">
    <citation type="submission" date="2019-08" db="EMBL/GenBank/DDBJ databases">
        <authorList>
            <person name="Kucharzyk K."/>
            <person name="Murdoch R.W."/>
            <person name="Higgins S."/>
            <person name="Loffler F."/>
        </authorList>
    </citation>
    <scope>NUCLEOTIDE SEQUENCE</scope>
</reference>
<dbReference type="SUPFAM" id="SSF160214">
    <property type="entry name" value="FlaG-like"/>
    <property type="match status" value="1"/>
</dbReference>
<proteinExistence type="predicted"/>
<dbReference type="Gene3D" id="3.30.160.170">
    <property type="entry name" value="FlaG-like"/>
    <property type="match status" value="1"/>
</dbReference>
<dbReference type="Pfam" id="PF03646">
    <property type="entry name" value="FlaG"/>
    <property type="match status" value="1"/>
</dbReference>
<dbReference type="PANTHER" id="PTHR37166:SF1">
    <property type="entry name" value="PROTEIN FLAG"/>
    <property type="match status" value="1"/>
</dbReference>
<dbReference type="InterPro" id="IPR005186">
    <property type="entry name" value="FlaG"/>
</dbReference>
<sequence>MNNISKENIKKYATNDSDIDTTDIEVNEKEVEKSVEKLNKFLEDEKVHVEYEVHDKLNQLMIKIIDDNTKEVIQELPPKKILDMVAKMCEMVGILIDKKA</sequence>
<protein>
    <recommendedName>
        <fullName evidence="2">Flagellar protein FlaG</fullName>
    </recommendedName>
</protein>
<evidence type="ECO:0000313" key="1">
    <source>
        <dbReference type="EMBL" id="MPM73993.1"/>
    </source>
</evidence>
<evidence type="ECO:0008006" key="2">
    <source>
        <dbReference type="Google" id="ProtNLM"/>
    </source>
</evidence>
<dbReference type="PANTHER" id="PTHR37166">
    <property type="entry name" value="PROTEIN FLAG"/>
    <property type="match status" value="1"/>
</dbReference>
<organism evidence="1">
    <name type="scientific">bioreactor metagenome</name>
    <dbReference type="NCBI Taxonomy" id="1076179"/>
    <lineage>
        <taxon>unclassified sequences</taxon>
        <taxon>metagenomes</taxon>
        <taxon>ecological metagenomes</taxon>
    </lineage>
</organism>
<gene>
    <name evidence="1" type="primary">yvyC_2</name>
    <name evidence="1" type="ORF">SDC9_120978</name>
</gene>
<dbReference type="AlphaFoldDB" id="A0A645CAN5"/>